<evidence type="ECO:0000313" key="3">
    <source>
        <dbReference type="Proteomes" id="UP000626844"/>
    </source>
</evidence>
<name>A0A926NKQ9_9BACI</name>
<keyword evidence="3" id="KW-1185">Reference proteome</keyword>
<accession>A0A926NKQ9</accession>
<dbReference type="GO" id="GO:0030246">
    <property type="term" value="F:carbohydrate binding"/>
    <property type="evidence" value="ECO:0007669"/>
    <property type="project" value="TreeGrafter"/>
</dbReference>
<dbReference type="InterPro" id="IPR018389">
    <property type="entry name" value="DctP_fam"/>
</dbReference>
<keyword evidence="1" id="KW-0732">Signal</keyword>
<dbReference type="PIRSF" id="PIRSF006470">
    <property type="entry name" value="DctB"/>
    <property type="match status" value="1"/>
</dbReference>
<organism evidence="2 3">
    <name type="scientific">Metabacillus arenae</name>
    <dbReference type="NCBI Taxonomy" id="2771434"/>
    <lineage>
        <taxon>Bacteria</taxon>
        <taxon>Bacillati</taxon>
        <taxon>Bacillota</taxon>
        <taxon>Bacilli</taxon>
        <taxon>Bacillales</taxon>
        <taxon>Bacillaceae</taxon>
        <taxon>Metabacillus</taxon>
    </lineage>
</organism>
<sequence length="341" mass="38061">MQAKGRNGFIILLFIAFLIIGSSCSTSPTATLGTDQVTVLRLAHNHGESHPVHQSLKKFAELVEEKTDGKMKVDLYAGGKLGSEREVIELLQAGSIQISKVSASALEPFANVYSIFSLPYIFESKEHYYEVMDSSYVQEIYQSTKNKNFKGLTFYDAGSRNIYTRNKKVESPDDLAGMKIRVQPSPTTTKMISLMGGAPTPMSYGEVFTSLQSGVVDGAENNEMALTTDNHGEVAKAYTYTEHAFVPDVLIINHEVWDKLPDNFQTAITEASIESTEYHKVLWEKETENAKAKAKEKGVSFYEIDKSAFEEAVQPMHESFKQDKELQKVYENFRSLAENGS</sequence>
<dbReference type="RefSeq" id="WP_191160851.1">
    <property type="nucleotide sequence ID" value="NZ_JACXAI010000033.1"/>
</dbReference>
<dbReference type="AlphaFoldDB" id="A0A926NKQ9"/>
<reference evidence="2" key="1">
    <citation type="submission" date="2020-09" db="EMBL/GenBank/DDBJ databases">
        <title>A novel bacterium of genus Bacillus, isolated from South China Sea.</title>
        <authorList>
            <person name="Huang H."/>
            <person name="Mo K."/>
            <person name="Hu Y."/>
        </authorList>
    </citation>
    <scope>NUCLEOTIDE SEQUENCE</scope>
    <source>
        <strain evidence="2">IB182487</strain>
    </source>
</reference>
<dbReference type="GO" id="GO:0030288">
    <property type="term" value="C:outer membrane-bounded periplasmic space"/>
    <property type="evidence" value="ECO:0007669"/>
    <property type="project" value="InterPro"/>
</dbReference>
<gene>
    <name evidence="2" type="ORF">IC621_20280</name>
</gene>
<protein>
    <submittedName>
        <fullName evidence="2">TRAP transporter substrate-binding protein</fullName>
    </submittedName>
</protein>
<dbReference type="InterPro" id="IPR004682">
    <property type="entry name" value="TRAP_DctP"/>
</dbReference>
<dbReference type="EMBL" id="JACXAI010000033">
    <property type="protein sequence ID" value="MBD1382545.1"/>
    <property type="molecule type" value="Genomic_DNA"/>
</dbReference>
<dbReference type="CDD" id="cd13671">
    <property type="entry name" value="PBP2_TRAP_SBP_like_3"/>
    <property type="match status" value="1"/>
</dbReference>
<dbReference type="Proteomes" id="UP000626844">
    <property type="component" value="Unassembled WGS sequence"/>
</dbReference>
<dbReference type="GO" id="GO:0055085">
    <property type="term" value="P:transmembrane transport"/>
    <property type="evidence" value="ECO:0007669"/>
    <property type="project" value="InterPro"/>
</dbReference>
<dbReference type="NCBIfam" id="TIGR00787">
    <property type="entry name" value="dctP"/>
    <property type="match status" value="1"/>
</dbReference>
<dbReference type="PANTHER" id="PTHR33376">
    <property type="match status" value="1"/>
</dbReference>
<dbReference type="PROSITE" id="PS51257">
    <property type="entry name" value="PROKAR_LIPOPROTEIN"/>
    <property type="match status" value="1"/>
</dbReference>
<proteinExistence type="predicted"/>
<dbReference type="PANTHER" id="PTHR33376:SF2">
    <property type="entry name" value="DICARBOXYLATE-BINDING PERIPLASMIC PROTEIN"/>
    <property type="match status" value="1"/>
</dbReference>
<comment type="caution">
    <text evidence="2">The sequence shown here is derived from an EMBL/GenBank/DDBJ whole genome shotgun (WGS) entry which is preliminary data.</text>
</comment>
<dbReference type="InterPro" id="IPR038404">
    <property type="entry name" value="TRAP_DctP_sf"/>
</dbReference>
<evidence type="ECO:0000256" key="1">
    <source>
        <dbReference type="ARBA" id="ARBA00022729"/>
    </source>
</evidence>
<dbReference type="NCBIfam" id="NF037995">
    <property type="entry name" value="TRAP_S1"/>
    <property type="match status" value="1"/>
</dbReference>
<evidence type="ECO:0000313" key="2">
    <source>
        <dbReference type="EMBL" id="MBD1382545.1"/>
    </source>
</evidence>
<dbReference type="Gene3D" id="3.40.190.170">
    <property type="entry name" value="Bacterial extracellular solute-binding protein, family 7"/>
    <property type="match status" value="1"/>
</dbReference>
<dbReference type="Pfam" id="PF03480">
    <property type="entry name" value="DctP"/>
    <property type="match status" value="1"/>
</dbReference>